<dbReference type="SMART" id="SM00217">
    <property type="entry name" value="WAP"/>
    <property type="match status" value="2"/>
</dbReference>
<dbReference type="PRINTS" id="PR00003">
    <property type="entry name" value="4DISULPHCORE"/>
</dbReference>
<evidence type="ECO:0000313" key="5">
    <source>
        <dbReference type="Proteomes" id="UP001176940"/>
    </source>
</evidence>
<keyword evidence="1" id="KW-0732">Signal</keyword>
<evidence type="ECO:0000259" key="3">
    <source>
        <dbReference type="PROSITE" id="PS51390"/>
    </source>
</evidence>
<reference evidence="4" key="1">
    <citation type="submission" date="2023-07" db="EMBL/GenBank/DDBJ databases">
        <authorList>
            <person name="Stuckert A."/>
        </authorList>
    </citation>
    <scope>NUCLEOTIDE SEQUENCE</scope>
</reference>
<feature type="non-terminal residue" evidence="4">
    <location>
        <position position="139"/>
    </location>
</feature>
<dbReference type="Gene3D" id="4.10.75.10">
    <property type="entry name" value="Elafin-like"/>
    <property type="match status" value="2"/>
</dbReference>
<accession>A0ABN9M1V4</accession>
<dbReference type="PANTHER" id="PTHR19441:SF30">
    <property type="entry name" value="ELAFIN"/>
    <property type="match status" value="1"/>
</dbReference>
<evidence type="ECO:0000256" key="2">
    <source>
        <dbReference type="ARBA" id="ARBA00023157"/>
    </source>
</evidence>
<dbReference type="PANTHER" id="PTHR19441">
    <property type="entry name" value="WHEY ACDIC PROTEIN WAP"/>
    <property type="match status" value="1"/>
</dbReference>
<dbReference type="InterPro" id="IPR008197">
    <property type="entry name" value="WAP_dom"/>
</dbReference>
<name>A0ABN9M1V4_9NEOB</name>
<dbReference type="PROSITE" id="PS51390">
    <property type="entry name" value="WAP"/>
    <property type="match status" value="2"/>
</dbReference>
<sequence>MAGHTFKYTFPLASFPTNFSPFRKSELLIKRRVKFEGKQEEHPGVCPTGLQDLSCSYLNKTLCSRDSDCLPEQKCCLSHGNILQCTAVKNEKPGSCPITRARCLLPFVKPLCNSDRDCLGQQKCCTPLCLRQCTDPVPS</sequence>
<organism evidence="4 5">
    <name type="scientific">Ranitomeya imitator</name>
    <name type="common">mimic poison frog</name>
    <dbReference type="NCBI Taxonomy" id="111125"/>
    <lineage>
        <taxon>Eukaryota</taxon>
        <taxon>Metazoa</taxon>
        <taxon>Chordata</taxon>
        <taxon>Craniata</taxon>
        <taxon>Vertebrata</taxon>
        <taxon>Euteleostomi</taxon>
        <taxon>Amphibia</taxon>
        <taxon>Batrachia</taxon>
        <taxon>Anura</taxon>
        <taxon>Neobatrachia</taxon>
        <taxon>Hyloidea</taxon>
        <taxon>Dendrobatidae</taxon>
        <taxon>Dendrobatinae</taxon>
        <taxon>Ranitomeya</taxon>
    </lineage>
</organism>
<dbReference type="InterPro" id="IPR050514">
    <property type="entry name" value="WAP_four-disulfide_core"/>
</dbReference>
<proteinExistence type="predicted"/>
<dbReference type="SUPFAM" id="SSF57256">
    <property type="entry name" value="Elafin-like"/>
    <property type="match status" value="2"/>
</dbReference>
<feature type="domain" description="WAP" evidence="3">
    <location>
        <begin position="89"/>
        <end position="137"/>
    </location>
</feature>
<protein>
    <recommendedName>
        <fullName evidence="3">WAP domain-containing protein</fullName>
    </recommendedName>
</protein>
<dbReference type="Proteomes" id="UP001176940">
    <property type="component" value="Unassembled WGS sequence"/>
</dbReference>
<dbReference type="EMBL" id="CAUEEQ010041035">
    <property type="protein sequence ID" value="CAJ0955995.1"/>
    <property type="molecule type" value="Genomic_DNA"/>
</dbReference>
<comment type="caution">
    <text evidence="4">The sequence shown here is derived from an EMBL/GenBank/DDBJ whole genome shotgun (WGS) entry which is preliminary data.</text>
</comment>
<keyword evidence="2" id="KW-1015">Disulfide bond</keyword>
<gene>
    <name evidence="4" type="ORF">RIMI_LOCUS15331164</name>
</gene>
<feature type="domain" description="WAP" evidence="3">
    <location>
        <begin position="39"/>
        <end position="88"/>
    </location>
</feature>
<dbReference type="InterPro" id="IPR036645">
    <property type="entry name" value="Elafin-like_sf"/>
</dbReference>
<keyword evidence="5" id="KW-1185">Reference proteome</keyword>
<evidence type="ECO:0000313" key="4">
    <source>
        <dbReference type="EMBL" id="CAJ0955995.1"/>
    </source>
</evidence>
<dbReference type="Pfam" id="PF00095">
    <property type="entry name" value="WAP"/>
    <property type="match status" value="2"/>
</dbReference>
<evidence type="ECO:0000256" key="1">
    <source>
        <dbReference type="ARBA" id="ARBA00022729"/>
    </source>
</evidence>